<feature type="compositionally biased region" description="Low complexity" evidence="5">
    <location>
        <begin position="176"/>
        <end position="189"/>
    </location>
</feature>
<dbReference type="PANTHER" id="PTHR43004">
    <property type="entry name" value="TRK SYSTEM POTASSIUM UPTAKE PROTEIN"/>
    <property type="match status" value="1"/>
</dbReference>
<evidence type="ECO:0000256" key="5">
    <source>
        <dbReference type="SAM" id="MobiDB-lite"/>
    </source>
</evidence>
<evidence type="ECO:0000313" key="10">
    <source>
        <dbReference type="Proteomes" id="UP001610335"/>
    </source>
</evidence>
<reference evidence="9 10" key="1">
    <citation type="submission" date="2024-07" db="EMBL/GenBank/DDBJ databases">
        <title>Section-level genome sequencing and comparative genomics of Aspergillus sections Usti and Cavernicolus.</title>
        <authorList>
            <consortium name="Lawrence Berkeley National Laboratory"/>
            <person name="Nybo J.L."/>
            <person name="Vesth T.C."/>
            <person name="Theobald S."/>
            <person name="Frisvad J.C."/>
            <person name="Larsen T.O."/>
            <person name="Kjaerboelling I."/>
            <person name="Rothschild-Mancinelli K."/>
            <person name="Lyhne E.K."/>
            <person name="Kogle M.E."/>
            <person name="Barry K."/>
            <person name="Clum A."/>
            <person name="Na H."/>
            <person name="Ledsgaard L."/>
            <person name="Lin J."/>
            <person name="Lipzen A."/>
            <person name="Kuo A."/>
            <person name="Riley R."/>
            <person name="Mondo S."/>
            <person name="LaButti K."/>
            <person name="Haridas S."/>
            <person name="Pangalinan J."/>
            <person name="Salamov A.A."/>
            <person name="Simmons B.A."/>
            <person name="Magnuson J.K."/>
            <person name="Chen J."/>
            <person name="Drula E."/>
            <person name="Henrissat B."/>
            <person name="Wiebenga A."/>
            <person name="Lubbers R.J."/>
            <person name="Gomes A.C."/>
            <person name="Makela M.R."/>
            <person name="Stajich J."/>
            <person name="Grigoriev I.V."/>
            <person name="Mortensen U.H."/>
            <person name="De vries R.P."/>
            <person name="Baker S.E."/>
            <person name="Andersen M.R."/>
        </authorList>
    </citation>
    <scope>NUCLEOTIDE SEQUENCE [LARGE SCALE GENOMIC DNA]</scope>
    <source>
        <strain evidence="9 10">CBS 600.67</strain>
    </source>
</reference>
<evidence type="ECO:0000259" key="8">
    <source>
        <dbReference type="Pfam" id="PF07976"/>
    </source>
</evidence>
<dbReference type="InterPro" id="IPR036188">
    <property type="entry name" value="FAD/NAD-bd_sf"/>
</dbReference>
<keyword evidence="3" id="KW-0274">FAD</keyword>
<evidence type="ECO:0000256" key="3">
    <source>
        <dbReference type="ARBA" id="ARBA00022827"/>
    </source>
</evidence>
<sequence length="645" mass="71652">MGDNLRVDVVIIGAGPAGLMAAMWMAVTGVRTLLVESRPQGTHTGRADGLESRTLEILDSFGLADKVWAEANHTVDIALWSDSVDGFLRREQVSANTEPGWSRFYESTLGQGRVEELMMKFVQSGNHVDIRRATTPTTLEIDHSTVKDHKAYPIRVTLEKSVPTTFVEPGILGPRSDTSTPSSESSMASSLADSAISGMDTVVEAKYLLGCDGAHSWVRKQLGVRLEGESSDHHWGVLDFIPITNFPDIRKRFVVKSKYGALMMVPREKRLVRVYVELSPMASAQYTIQQIPDIIMDQVAEIMQPYVIKSNRIEWYTTYKVGQRICPKVSFHNRLFLAGDAIHTHSPKAGQGMNVSMQDTFNLGWKIASVVHGASPPEILDTYAQERLPIAQRLLKLDRRICLGMCSDEKETRMSRGKFHEDHKHALREENTLFAGVTATYQRNLLISPSSEAGDSKGAPFCSRTSLSKAIILGARIPSKLVLNQSDSQAHHLQQCFTSNGQWDLIIFGGDISKREQLNRINRLAEALSHPVSYFQQLNKASRARGAVGSVGVYLVHSANRNSIDLLGLPEIFRPHLEDGSIEYTRVWVDNESYHHPGGGDLYKTLGIDQDGCMVLLRPDQHVAFLSSIDDVHGLEGFLRSFTCL</sequence>
<evidence type="ECO:0000256" key="1">
    <source>
        <dbReference type="ARBA" id="ARBA00007801"/>
    </source>
</evidence>
<feature type="region of interest" description="Disordered" evidence="5">
    <location>
        <begin position="169"/>
        <end position="189"/>
    </location>
</feature>
<evidence type="ECO:0000256" key="6">
    <source>
        <dbReference type="SAM" id="Phobius"/>
    </source>
</evidence>
<evidence type="ECO:0000313" key="9">
    <source>
        <dbReference type="EMBL" id="KAL2818233.1"/>
    </source>
</evidence>
<feature type="transmembrane region" description="Helical" evidence="6">
    <location>
        <begin position="7"/>
        <end position="27"/>
    </location>
</feature>
<keyword evidence="6" id="KW-0472">Membrane</keyword>
<dbReference type="InterPro" id="IPR012941">
    <property type="entry name" value="Phe_hydrox_C_dim_dom"/>
</dbReference>
<dbReference type="InterPro" id="IPR038220">
    <property type="entry name" value="PHOX_C_sf"/>
</dbReference>
<feature type="domain" description="FAD-binding" evidence="7">
    <location>
        <begin position="197"/>
        <end position="396"/>
    </location>
</feature>
<dbReference type="Gene3D" id="3.30.9.10">
    <property type="entry name" value="D-Amino Acid Oxidase, subunit A, domain 2"/>
    <property type="match status" value="1"/>
</dbReference>
<dbReference type="Proteomes" id="UP001610335">
    <property type="component" value="Unassembled WGS sequence"/>
</dbReference>
<organism evidence="9 10">
    <name type="scientific">Aspergillus cavernicola</name>
    <dbReference type="NCBI Taxonomy" id="176166"/>
    <lineage>
        <taxon>Eukaryota</taxon>
        <taxon>Fungi</taxon>
        <taxon>Dikarya</taxon>
        <taxon>Ascomycota</taxon>
        <taxon>Pezizomycotina</taxon>
        <taxon>Eurotiomycetes</taxon>
        <taxon>Eurotiomycetidae</taxon>
        <taxon>Eurotiales</taxon>
        <taxon>Aspergillaceae</taxon>
        <taxon>Aspergillus</taxon>
        <taxon>Aspergillus subgen. Nidulantes</taxon>
    </lineage>
</organism>
<dbReference type="Gene3D" id="3.50.50.60">
    <property type="entry name" value="FAD/NAD(P)-binding domain"/>
    <property type="match status" value="1"/>
</dbReference>
<dbReference type="Gene3D" id="3.40.30.20">
    <property type="match status" value="1"/>
</dbReference>
<dbReference type="SUPFAM" id="SSF52833">
    <property type="entry name" value="Thioredoxin-like"/>
    <property type="match status" value="1"/>
</dbReference>
<dbReference type="InterPro" id="IPR050641">
    <property type="entry name" value="RIFMO-like"/>
</dbReference>
<evidence type="ECO:0000259" key="7">
    <source>
        <dbReference type="Pfam" id="PF01494"/>
    </source>
</evidence>
<accession>A0ABR4HU60</accession>
<comment type="similarity">
    <text evidence="1">Belongs to the PheA/TfdB FAD monooxygenase family.</text>
</comment>
<dbReference type="Pfam" id="PF01494">
    <property type="entry name" value="FAD_binding_3"/>
    <property type="match status" value="2"/>
</dbReference>
<keyword evidence="6" id="KW-0812">Transmembrane</keyword>
<feature type="domain" description="FAD-binding" evidence="7">
    <location>
        <begin position="6"/>
        <end position="147"/>
    </location>
</feature>
<evidence type="ECO:0000256" key="2">
    <source>
        <dbReference type="ARBA" id="ARBA00022630"/>
    </source>
</evidence>
<gene>
    <name evidence="9" type="ORF">BDW59DRAFT_175211</name>
</gene>
<dbReference type="EMBL" id="JBFXLS010000085">
    <property type="protein sequence ID" value="KAL2818233.1"/>
    <property type="molecule type" value="Genomic_DNA"/>
</dbReference>
<comment type="caution">
    <text evidence="9">The sequence shown here is derived from an EMBL/GenBank/DDBJ whole genome shotgun (WGS) entry which is preliminary data.</text>
</comment>
<dbReference type="CDD" id="cd02979">
    <property type="entry name" value="PHOX_C"/>
    <property type="match status" value="1"/>
</dbReference>
<dbReference type="InterPro" id="IPR002938">
    <property type="entry name" value="FAD-bd"/>
</dbReference>
<keyword evidence="2" id="KW-0285">Flavoprotein</keyword>
<protein>
    <submittedName>
        <fullName evidence="9">FAD binding domain-containing protein</fullName>
    </submittedName>
</protein>
<feature type="domain" description="Phenol hydroxylase-like C-terminal dimerisation" evidence="8">
    <location>
        <begin position="440"/>
        <end position="643"/>
    </location>
</feature>
<name>A0ABR4HU60_9EURO</name>
<dbReference type="PRINTS" id="PR00420">
    <property type="entry name" value="RNGMNOXGNASE"/>
</dbReference>
<dbReference type="Pfam" id="PF07976">
    <property type="entry name" value="Phe_hydrox_dim"/>
    <property type="match status" value="1"/>
</dbReference>
<dbReference type="SUPFAM" id="SSF54373">
    <property type="entry name" value="FAD-linked reductases, C-terminal domain"/>
    <property type="match status" value="1"/>
</dbReference>
<dbReference type="InterPro" id="IPR036249">
    <property type="entry name" value="Thioredoxin-like_sf"/>
</dbReference>
<keyword evidence="10" id="KW-1185">Reference proteome</keyword>
<proteinExistence type="inferred from homology"/>
<keyword evidence="4" id="KW-0560">Oxidoreductase</keyword>
<dbReference type="SUPFAM" id="SSF51905">
    <property type="entry name" value="FAD/NAD(P)-binding domain"/>
    <property type="match status" value="1"/>
</dbReference>
<evidence type="ECO:0000256" key="4">
    <source>
        <dbReference type="ARBA" id="ARBA00023002"/>
    </source>
</evidence>
<dbReference type="PANTHER" id="PTHR43004:SF13">
    <property type="entry name" value="FAD-BINDING DOMAIN-CONTAINING PROTEIN-RELATED"/>
    <property type="match status" value="1"/>
</dbReference>
<keyword evidence="6" id="KW-1133">Transmembrane helix</keyword>